<evidence type="ECO:0000313" key="2">
    <source>
        <dbReference type="EMBL" id="GFT91589.1"/>
    </source>
</evidence>
<feature type="region of interest" description="Disordered" evidence="1">
    <location>
        <begin position="1"/>
        <end position="49"/>
    </location>
</feature>
<evidence type="ECO:0008006" key="4">
    <source>
        <dbReference type="Google" id="ProtNLM"/>
    </source>
</evidence>
<dbReference type="EMBL" id="BMAW01120957">
    <property type="protein sequence ID" value="GFT91589.1"/>
    <property type="molecule type" value="Genomic_DNA"/>
</dbReference>
<evidence type="ECO:0000313" key="3">
    <source>
        <dbReference type="Proteomes" id="UP000887013"/>
    </source>
</evidence>
<feature type="compositionally biased region" description="Basic and acidic residues" evidence="1">
    <location>
        <begin position="19"/>
        <end position="45"/>
    </location>
</feature>
<dbReference type="OrthoDB" id="6503643at2759"/>
<evidence type="ECO:0000256" key="1">
    <source>
        <dbReference type="SAM" id="MobiDB-lite"/>
    </source>
</evidence>
<organism evidence="2 3">
    <name type="scientific">Nephila pilipes</name>
    <name type="common">Giant wood spider</name>
    <name type="synonym">Nephila maculata</name>
    <dbReference type="NCBI Taxonomy" id="299642"/>
    <lineage>
        <taxon>Eukaryota</taxon>
        <taxon>Metazoa</taxon>
        <taxon>Ecdysozoa</taxon>
        <taxon>Arthropoda</taxon>
        <taxon>Chelicerata</taxon>
        <taxon>Arachnida</taxon>
        <taxon>Araneae</taxon>
        <taxon>Araneomorphae</taxon>
        <taxon>Entelegynae</taxon>
        <taxon>Araneoidea</taxon>
        <taxon>Nephilidae</taxon>
        <taxon>Nephila</taxon>
    </lineage>
</organism>
<reference evidence="2" key="1">
    <citation type="submission" date="2020-08" db="EMBL/GenBank/DDBJ databases">
        <title>Multicomponent nature underlies the extraordinary mechanical properties of spider dragline silk.</title>
        <authorList>
            <person name="Kono N."/>
            <person name="Nakamura H."/>
            <person name="Mori M."/>
            <person name="Yoshida Y."/>
            <person name="Ohtoshi R."/>
            <person name="Malay A.D."/>
            <person name="Moran D.A.P."/>
            <person name="Tomita M."/>
            <person name="Numata K."/>
            <person name="Arakawa K."/>
        </authorList>
    </citation>
    <scope>NUCLEOTIDE SEQUENCE</scope>
</reference>
<name>A0A8X6PXK2_NEPPI</name>
<accession>A0A8X6PXK2</accession>
<sequence>MAVGQVYRGGPGNPGRDSTSLDRTRMDEEDGTSREERNPGVERHGRTSIIRTSAGWTGPIAMKAGVRQGCPLSAILFKISLEQVLRTGVSAPGYCLYGQELNALPMPITCCC</sequence>
<comment type="caution">
    <text evidence="2">The sequence shown here is derived from an EMBL/GenBank/DDBJ whole genome shotgun (WGS) entry which is preliminary data.</text>
</comment>
<dbReference type="Proteomes" id="UP000887013">
    <property type="component" value="Unassembled WGS sequence"/>
</dbReference>
<dbReference type="AlphaFoldDB" id="A0A8X6PXK2"/>
<keyword evidence="3" id="KW-1185">Reference proteome</keyword>
<gene>
    <name evidence="2" type="ORF">NPIL_376561</name>
</gene>
<protein>
    <recommendedName>
        <fullName evidence="4">Reverse transcriptase domain-containing protein</fullName>
    </recommendedName>
</protein>
<proteinExistence type="predicted"/>